<feature type="domain" description="GHMP kinase N-terminal" evidence="8">
    <location>
        <begin position="74"/>
        <end position="153"/>
    </location>
</feature>
<dbReference type="InterPro" id="IPR013750">
    <property type="entry name" value="GHMP_kinase_C_dom"/>
</dbReference>
<comment type="similarity">
    <text evidence="1">Belongs to the GHMP kinase family. IspE subfamily.</text>
</comment>
<evidence type="ECO:0000256" key="5">
    <source>
        <dbReference type="ARBA" id="ARBA00022777"/>
    </source>
</evidence>
<feature type="domain" description="GHMP kinase C-terminal" evidence="9">
    <location>
        <begin position="239"/>
        <end position="294"/>
    </location>
</feature>
<evidence type="ECO:0000256" key="6">
    <source>
        <dbReference type="ARBA" id="ARBA00022840"/>
    </source>
</evidence>
<dbReference type="EC" id="2.7.1.148" evidence="2"/>
<dbReference type="PIRSF" id="PIRSF010376">
    <property type="entry name" value="IspE"/>
    <property type="match status" value="1"/>
</dbReference>
<dbReference type="Pfam" id="PF00288">
    <property type="entry name" value="GHMP_kinases_N"/>
    <property type="match status" value="1"/>
</dbReference>
<keyword evidence="5 10" id="KW-0418">Kinase</keyword>
<dbReference type="GO" id="GO:0005524">
    <property type="term" value="F:ATP binding"/>
    <property type="evidence" value="ECO:0007669"/>
    <property type="project" value="UniProtKB-KW"/>
</dbReference>
<evidence type="ECO:0000256" key="4">
    <source>
        <dbReference type="ARBA" id="ARBA00022741"/>
    </source>
</evidence>
<dbReference type="InterPro" id="IPR004424">
    <property type="entry name" value="IspE"/>
</dbReference>
<dbReference type="AlphaFoldDB" id="A0A1L5YBG8"/>
<gene>
    <name evidence="10" type="ORF">PCKR_236</name>
</gene>
<keyword evidence="4" id="KW-0547">Nucleotide-binding</keyword>
<dbReference type="InterPro" id="IPR006204">
    <property type="entry name" value="GHMP_kinase_N_dom"/>
</dbReference>
<dbReference type="NCBIfam" id="TIGR00154">
    <property type="entry name" value="ispE"/>
    <property type="match status" value="1"/>
</dbReference>
<evidence type="ECO:0000256" key="1">
    <source>
        <dbReference type="ARBA" id="ARBA00009684"/>
    </source>
</evidence>
<dbReference type="SUPFAM" id="SSF55060">
    <property type="entry name" value="GHMP Kinase, C-terminal domain"/>
    <property type="match status" value="1"/>
</dbReference>
<evidence type="ECO:0000259" key="8">
    <source>
        <dbReference type="Pfam" id="PF00288"/>
    </source>
</evidence>
<keyword evidence="3" id="KW-0808">Transferase</keyword>
<dbReference type="SUPFAM" id="SSF54211">
    <property type="entry name" value="Ribosomal protein S5 domain 2-like"/>
    <property type="match status" value="1"/>
</dbReference>
<dbReference type="InterPro" id="IPR014721">
    <property type="entry name" value="Ribsml_uS5_D2-typ_fold_subgr"/>
</dbReference>
<dbReference type="HAMAP" id="MF_00061">
    <property type="entry name" value="IspE"/>
    <property type="match status" value="1"/>
</dbReference>
<sequence length="323" mass="35537">MLDSDPRQSQFILSSPAKINLHLEILGIRADGFHELAMVMQSVDLADTLFFKVNSNARISLTCNNPKLVTDEKNLIIQAAQLLKSRSGLPNLGAIIGLEKRIPIGAGLAGGSSNCAATLIGLNKLWNLEYTPIQLLNLAAELGSDIPFTMKGGSQFCFGRGEVLEFIDNLKIKAPNLAILIIKSPETSVSTPWAFKQYKEARQNQYLTEESDFDLRRQILRKGQLTLALKGQAPFPAIQNDLQEIVEEHEESVRQGLNLLKSRTESLAIAMSGSGPSLFALFDTLESAQVAQFQLAVTLRDQGYESWCTSLLSHGIYLDDCNE</sequence>
<protein>
    <recommendedName>
        <fullName evidence="2">4-(cytidine 5'-diphospho)-2-C-methyl-D-erythritol kinase</fullName>
        <ecNumber evidence="2">2.7.1.148</ecNumber>
    </recommendedName>
    <alternativeName>
        <fullName evidence="7">4-(cytidine-5'-diphospho)-2-C-methyl-D-erythritol kinase</fullName>
    </alternativeName>
</protein>
<evidence type="ECO:0000313" key="10">
    <source>
        <dbReference type="EMBL" id="APP88031.1"/>
    </source>
</evidence>
<dbReference type="EMBL" id="KX897545">
    <property type="protein sequence ID" value="APP88031.1"/>
    <property type="molecule type" value="Genomic_DNA"/>
</dbReference>
<proteinExistence type="inferred from homology"/>
<dbReference type="InterPro" id="IPR036554">
    <property type="entry name" value="GHMP_kinase_C_sf"/>
</dbReference>
<evidence type="ECO:0000256" key="2">
    <source>
        <dbReference type="ARBA" id="ARBA00012052"/>
    </source>
</evidence>
<dbReference type="Gene3D" id="3.30.70.890">
    <property type="entry name" value="GHMP kinase, C-terminal domain"/>
    <property type="match status" value="1"/>
</dbReference>
<dbReference type="GO" id="GO:0016114">
    <property type="term" value="P:terpenoid biosynthetic process"/>
    <property type="evidence" value="ECO:0007669"/>
    <property type="project" value="InterPro"/>
</dbReference>
<dbReference type="GO" id="GO:0050515">
    <property type="term" value="F:4-(cytidine 5'-diphospho)-2-C-methyl-D-erythritol kinase activity"/>
    <property type="evidence" value="ECO:0007669"/>
    <property type="project" value="UniProtKB-EC"/>
</dbReference>
<accession>A0A1L5YBG8</accession>
<evidence type="ECO:0000256" key="3">
    <source>
        <dbReference type="ARBA" id="ARBA00022679"/>
    </source>
</evidence>
<keyword evidence="10" id="KW-0934">Plastid</keyword>
<dbReference type="PANTHER" id="PTHR43527:SF2">
    <property type="entry name" value="4-DIPHOSPHOCYTIDYL-2-C-METHYL-D-ERYTHRITOL KINASE, CHLOROPLASTIC"/>
    <property type="match status" value="1"/>
</dbReference>
<dbReference type="InterPro" id="IPR020568">
    <property type="entry name" value="Ribosomal_Su5_D2-typ_SF"/>
</dbReference>
<dbReference type="Gene3D" id="3.30.230.10">
    <property type="match status" value="1"/>
</dbReference>
<dbReference type="Pfam" id="PF08544">
    <property type="entry name" value="GHMP_kinases_C"/>
    <property type="match status" value="1"/>
</dbReference>
<evidence type="ECO:0000256" key="7">
    <source>
        <dbReference type="ARBA" id="ARBA00032554"/>
    </source>
</evidence>
<keyword evidence="6" id="KW-0067">ATP-binding</keyword>
<organism evidence="10">
    <name type="scientific">Paulinella micropora</name>
    <dbReference type="NCBI Taxonomy" id="1928728"/>
    <lineage>
        <taxon>Eukaryota</taxon>
        <taxon>Sar</taxon>
        <taxon>Rhizaria</taxon>
        <taxon>Cercozoa</taxon>
        <taxon>Imbricatea</taxon>
        <taxon>Silicofilosea</taxon>
        <taxon>Euglyphida</taxon>
        <taxon>Paulinellidae</taxon>
        <taxon>Paulinella</taxon>
    </lineage>
</organism>
<dbReference type="PANTHER" id="PTHR43527">
    <property type="entry name" value="4-DIPHOSPHOCYTIDYL-2-C-METHYL-D-ERYTHRITOL KINASE, CHLOROPLASTIC"/>
    <property type="match status" value="1"/>
</dbReference>
<geneLocation type="plastid" evidence="10"/>
<evidence type="ECO:0000259" key="9">
    <source>
        <dbReference type="Pfam" id="PF08544"/>
    </source>
</evidence>
<reference evidence="10" key="1">
    <citation type="journal article" date="2017" name="Protist">
        <title>Diversity of the Photosynthetic Paulinella Species, with the Description of Paulinella micropora sp. nov. and the Chromatophore Genome Sequence for strain KR01.</title>
        <authorList>
            <person name="Lhee D."/>
            <person name="Yang E.C."/>
            <person name="Kim J.I."/>
            <person name="Nakayama T."/>
            <person name="Zuccarello G."/>
            <person name="Andersen R.A."/>
            <person name="Yoon H.S."/>
        </authorList>
    </citation>
    <scope>NUCLEOTIDE SEQUENCE</scope>
    <source>
        <strain evidence="10">KR01</strain>
    </source>
</reference>
<name>A0A1L5YBG8_9EUKA</name>